<gene>
    <name evidence="1" type="ORF">PSON_ATCC_30995.1.T0330012</name>
</gene>
<proteinExistence type="predicted"/>
<dbReference type="EMBL" id="CAJJDN010000033">
    <property type="protein sequence ID" value="CAD8075026.1"/>
    <property type="molecule type" value="Genomic_DNA"/>
</dbReference>
<evidence type="ECO:0000313" key="1">
    <source>
        <dbReference type="EMBL" id="CAD8075026.1"/>
    </source>
</evidence>
<protein>
    <submittedName>
        <fullName evidence="1">Uncharacterized protein</fullName>
    </submittedName>
</protein>
<evidence type="ECO:0000313" key="2">
    <source>
        <dbReference type="Proteomes" id="UP000692954"/>
    </source>
</evidence>
<name>A0A8S1MEG5_9CILI</name>
<dbReference type="AlphaFoldDB" id="A0A8S1MEG5"/>
<comment type="caution">
    <text evidence="1">The sequence shown here is derived from an EMBL/GenBank/DDBJ whole genome shotgun (WGS) entry which is preliminary data.</text>
</comment>
<keyword evidence="2" id="KW-1185">Reference proteome</keyword>
<sequence>MLTNIFHKQSKQNEKGAATAFNKNNSILAISAQSKIKLMQLKCGSTKQVQSF</sequence>
<accession>A0A8S1MEG5</accession>
<dbReference type="Proteomes" id="UP000692954">
    <property type="component" value="Unassembled WGS sequence"/>
</dbReference>
<organism evidence="1 2">
    <name type="scientific">Paramecium sonneborni</name>
    <dbReference type="NCBI Taxonomy" id="65129"/>
    <lineage>
        <taxon>Eukaryota</taxon>
        <taxon>Sar</taxon>
        <taxon>Alveolata</taxon>
        <taxon>Ciliophora</taxon>
        <taxon>Intramacronucleata</taxon>
        <taxon>Oligohymenophorea</taxon>
        <taxon>Peniculida</taxon>
        <taxon>Parameciidae</taxon>
        <taxon>Paramecium</taxon>
    </lineage>
</organism>
<reference evidence="1" key="1">
    <citation type="submission" date="2021-01" db="EMBL/GenBank/DDBJ databases">
        <authorList>
            <consortium name="Genoscope - CEA"/>
            <person name="William W."/>
        </authorList>
    </citation>
    <scope>NUCLEOTIDE SEQUENCE</scope>
</reference>